<dbReference type="InterPro" id="IPR003856">
    <property type="entry name" value="LPS_length_determ_N"/>
</dbReference>
<comment type="subcellular location">
    <subcellularLocation>
        <location evidence="1">Cell membrane</location>
        <topology evidence="1">Multi-pass membrane protein</topology>
    </subcellularLocation>
</comment>
<keyword evidence="9" id="KW-1185">Reference proteome</keyword>
<evidence type="ECO:0000313" key="8">
    <source>
        <dbReference type="EMBL" id="WNC69549.1"/>
    </source>
</evidence>
<feature type="transmembrane region" description="Helical" evidence="6">
    <location>
        <begin position="300"/>
        <end position="321"/>
    </location>
</feature>
<protein>
    <submittedName>
        <fullName evidence="8">Wzz/FepE/Etk N-terminal domain-containing protein</fullName>
    </submittedName>
</protein>
<keyword evidence="5 6" id="KW-0472">Membrane</keyword>
<evidence type="ECO:0000256" key="3">
    <source>
        <dbReference type="ARBA" id="ARBA00022692"/>
    </source>
</evidence>
<dbReference type="RefSeq" id="WP_348388691.1">
    <property type="nucleotide sequence ID" value="NZ_CP134146.1"/>
</dbReference>
<evidence type="ECO:0000256" key="2">
    <source>
        <dbReference type="ARBA" id="ARBA00022475"/>
    </source>
</evidence>
<feature type="domain" description="Polysaccharide chain length determinant N-terminal" evidence="7">
    <location>
        <begin position="30"/>
        <end position="133"/>
    </location>
</feature>
<evidence type="ECO:0000259" key="7">
    <source>
        <dbReference type="Pfam" id="PF02706"/>
    </source>
</evidence>
<keyword evidence="4 6" id="KW-1133">Transmembrane helix</keyword>
<feature type="transmembrane region" description="Helical" evidence="6">
    <location>
        <begin position="46"/>
        <end position="64"/>
    </location>
</feature>
<gene>
    <name evidence="8" type="ORF">RI845_05220</name>
</gene>
<proteinExistence type="predicted"/>
<dbReference type="Proteomes" id="UP001248581">
    <property type="component" value="Chromosome"/>
</dbReference>
<accession>A0ABY9TLT9</accession>
<dbReference type="EMBL" id="CP134146">
    <property type="protein sequence ID" value="WNC69549.1"/>
    <property type="molecule type" value="Genomic_DNA"/>
</dbReference>
<dbReference type="Pfam" id="PF02706">
    <property type="entry name" value="Wzz"/>
    <property type="match status" value="1"/>
</dbReference>
<name>A0ABY9TLT9_9GAMM</name>
<evidence type="ECO:0000256" key="6">
    <source>
        <dbReference type="SAM" id="Phobius"/>
    </source>
</evidence>
<evidence type="ECO:0000313" key="9">
    <source>
        <dbReference type="Proteomes" id="UP001248581"/>
    </source>
</evidence>
<dbReference type="PANTHER" id="PTHR32309:SF13">
    <property type="entry name" value="FERRIC ENTEROBACTIN TRANSPORT PROTEIN FEPE"/>
    <property type="match status" value="1"/>
</dbReference>
<keyword evidence="2" id="KW-1003">Cell membrane</keyword>
<evidence type="ECO:0000256" key="5">
    <source>
        <dbReference type="ARBA" id="ARBA00023136"/>
    </source>
</evidence>
<reference evidence="9" key="1">
    <citation type="submission" date="2023-09" db="EMBL/GenBank/DDBJ databases">
        <authorList>
            <person name="Li S."/>
            <person name="Li X."/>
            <person name="Zhang C."/>
            <person name="Zhao Z."/>
        </authorList>
    </citation>
    <scope>NUCLEOTIDE SEQUENCE [LARGE SCALE GENOMIC DNA]</scope>
    <source>
        <strain evidence="9">SQ345</strain>
    </source>
</reference>
<evidence type="ECO:0000256" key="4">
    <source>
        <dbReference type="ARBA" id="ARBA00022989"/>
    </source>
</evidence>
<organism evidence="8 9">
    <name type="scientific">Thalassotalea nanhaiensis</name>
    <dbReference type="NCBI Taxonomy" id="3065648"/>
    <lineage>
        <taxon>Bacteria</taxon>
        <taxon>Pseudomonadati</taxon>
        <taxon>Pseudomonadota</taxon>
        <taxon>Gammaproteobacteria</taxon>
        <taxon>Alteromonadales</taxon>
        <taxon>Colwelliaceae</taxon>
        <taxon>Thalassotalea</taxon>
    </lineage>
</organism>
<dbReference type="InterPro" id="IPR050445">
    <property type="entry name" value="Bact_polysacc_biosynth/exp"/>
</dbReference>
<evidence type="ECO:0000256" key="1">
    <source>
        <dbReference type="ARBA" id="ARBA00004651"/>
    </source>
</evidence>
<keyword evidence="3 6" id="KW-0812">Transmembrane</keyword>
<sequence>MSNGTQEQQSQQYIPMPQNAVFIPKNNQDDEIDLAELLRVLWHGKVLIIVVTLFFAAASVVYAINQPNTYKASALLSPAQSSSGAGGLSALAGQFGGLASMAGINLGGQEQDKTGLALEILKSRAFIEAFIKDNNLLAPLMASESWDVNTNKLIYNETIFQIETKQWVREVKYPKTPQPSLWEAFEEFKKHLIVSEDVQTGMIKISIEHYSPEIAKSWLTLIIAEINQYMRIMDKTEAQNSIDFLTEKLEQTQLSGMQTVFYQLIEEQTKTMMLTEVSDEYVFKTIDPPNVPDEKSGPQRALICILVTMIGGILAVLLVLIRHFSAKPIKEIDKQD</sequence>
<dbReference type="PANTHER" id="PTHR32309">
    <property type="entry name" value="TYROSINE-PROTEIN KINASE"/>
    <property type="match status" value="1"/>
</dbReference>